<dbReference type="EMBL" id="JBHLWN010000077">
    <property type="protein sequence ID" value="MFC0214707.1"/>
    <property type="molecule type" value="Genomic_DNA"/>
</dbReference>
<reference evidence="4 5" key="1">
    <citation type="submission" date="2024-09" db="EMBL/GenBank/DDBJ databases">
        <authorList>
            <person name="Sun Q."/>
            <person name="Mori K."/>
        </authorList>
    </citation>
    <scope>NUCLEOTIDE SEQUENCE [LARGE SCALE GENOMIC DNA]</scope>
    <source>
        <strain evidence="4 5">CCM 7759</strain>
    </source>
</reference>
<dbReference type="Gene3D" id="3.40.50.1000">
    <property type="entry name" value="HAD superfamily/HAD-like"/>
    <property type="match status" value="1"/>
</dbReference>
<keyword evidence="3" id="KW-0170">Cobalt</keyword>
<dbReference type="GO" id="GO:0016787">
    <property type="term" value="F:hydrolase activity"/>
    <property type="evidence" value="ECO:0007669"/>
    <property type="project" value="UniProtKB-KW"/>
</dbReference>
<dbReference type="InterPro" id="IPR006439">
    <property type="entry name" value="HAD-SF_hydro_IA"/>
</dbReference>
<name>A0ABV6DQ30_9BACL</name>
<organism evidence="4 5">
    <name type="scientific">Paenibacillus chartarius</name>
    <dbReference type="NCBI Taxonomy" id="747481"/>
    <lineage>
        <taxon>Bacteria</taxon>
        <taxon>Bacillati</taxon>
        <taxon>Bacillota</taxon>
        <taxon>Bacilli</taxon>
        <taxon>Bacillales</taxon>
        <taxon>Paenibacillaceae</taxon>
        <taxon>Paenibacillus</taxon>
    </lineage>
</organism>
<comment type="catalytic activity">
    <reaction evidence="3">
        <text>O-phospho-D-serine + H2O = D-serine + phosphate</text>
        <dbReference type="Rhea" id="RHEA:24873"/>
        <dbReference type="ChEBI" id="CHEBI:15377"/>
        <dbReference type="ChEBI" id="CHEBI:35247"/>
        <dbReference type="ChEBI" id="CHEBI:43474"/>
        <dbReference type="ChEBI" id="CHEBI:58680"/>
        <dbReference type="EC" id="3.1.3.3"/>
    </reaction>
</comment>
<keyword evidence="3" id="KW-0028">Amino-acid biosynthesis</keyword>
<dbReference type="PANTHER" id="PTHR46470:SF3">
    <property type="entry name" value="N-ACYLNEURAMINATE-9-PHOSPHATASE"/>
    <property type="match status" value="1"/>
</dbReference>
<sequence length="271" mass="30001">MKLQAVLFDLDDTLLWDDRSVKEAFEATCQTASQRTGVDPKLLEEAVRAEARHLYEGFETYPFTKMIGINPFEGLWANFTGGDHPMFRKLQELAPGYRTAAWTGGLARLGVDNPALGRELGEQFPKERRARPYVYDSTFRVLQQLRADYKLLLLTNGAPDLQQEKLDGVPELAGYFDHIVISGSFGEGKPSSALFHHALGLLGISPEEGVMIGDKLTTDILGSNQIGMTNIWIDHHDAGSPNGIIPAADVIVPKHRVQRLEDILPIIHSLG</sequence>
<comment type="cofactor">
    <cofactor evidence="3">
        <name>Mg(2+)</name>
        <dbReference type="ChEBI" id="CHEBI:18420"/>
    </cofactor>
    <cofactor evidence="3">
        <name>Co(2+)</name>
        <dbReference type="ChEBI" id="CHEBI:48828"/>
    </cofactor>
</comment>
<dbReference type="PANTHER" id="PTHR46470">
    <property type="entry name" value="N-ACYLNEURAMINATE-9-PHOSPHATASE"/>
    <property type="match status" value="1"/>
</dbReference>
<dbReference type="Pfam" id="PF00702">
    <property type="entry name" value="Hydrolase"/>
    <property type="match status" value="1"/>
</dbReference>
<dbReference type="NCBIfam" id="TIGR01549">
    <property type="entry name" value="HAD-SF-IA-v1"/>
    <property type="match status" value="1"/>
</dbReference>
<evidence type="ECO:0000256" key="1">
    <source>
        <dbReference type="ARBA" id="ARBA00022801"/>
    </source>
</evidence>
<dbReference type="Gene3D" id="1.20.120.710">
    <property type="entry name" value="Haloacid dehalogenase hydrolase-like domain"/>
    <property type="match status" value="1"/>
</dbReference>
<comment type="caution">
    <text evidence="4">The sequence shown here is derived from an EMBL/GenBank/DDBJ whole genome shotgun (WGS) entry which is preliminary data.</text>
</comment>
<evidence type="ECO:0000313" key="4">
    <source>
        <dbReference type="EMBL" id="MFC0214707.1"/>
    </source>
</evidence>
<evidence type="ECO:0000256" key="3">
    <source>
        <dbReference type="HAMAP-Rule" id="MF_02240"/>
    </source>
</evidence>
<keyword evidence="1 3" id="KW-0378">Hydrolase</keyword>
<dbReference type="EC" id="3.1.3.3" evidence="3"/>
<dbReference type="HAMAP" id="MF_02240">
    <property type="entry name" value="PSP"/>
    <property type="match status" value="1"/>
</dbReference>
<dbReference type="Proteomes" id="UP001589776">
    <property type="component" value="Unassembled WGS sequence"/>
</dbReference>
<dbReference type="InterPro" id="IPR023214">
    <property type="entry name" value="HAD_sf"/>
</dbReference>
<keyword evidence="2 3" id="KW-0460">Magnesium</keyword>
<accession>A0ABV6DQ30</accession>
<comment type="pathway">
    <text evidence="3">Amino-acid biosynthesis; L-serine biosynthesis; L-serine from 3-phospho-D-glycerate: step 3/3.</text>
</comment>
<dbReference type="RefSeq" id="WP_377472117.1">
    <property type="nucleotide sequence ID" value="NZ_JBHLWN010000077.1"/>
</dbReference>
<evidence type="ECO:0000256" key="2">
    <source>
        <dbReference type="ARBA" id="ARBA00022842"/>
    </source>
</evidence>
<keyword evidence="3" id="KW-0718">Serine biosynthesis</keyword>
<dbReference type="SFLD" id="SFLDS00003">
    <property type="entry name" value="Haloacid_Dehalogenase"/>
    <property type="match status" value="1"/>
</dbReference>
<dbReference type="InterPro" id="IPR044266">
    <property type="entry name" value="PSP_YsaA"/>
</dbReference>
<keyword evidence="5" id="KW-1185">Reference proteome</keyword>
<proteinExistence type="inferred from homology"/>
<comment type="function">
    <text evidence="3">Catalyzes the last step of the phosphorylated serine biosynthetic pathway, i.e. dephosphorylation of O-phospho-L-serine to form L-serine.</text>
</comment>
<gene>
    <name evidence="4" type="ORF">ACFFK0_20070</name>
</gene>
<protein>
    <recommendedName>
        <fullName evidence="3">Phosphoserine phosphatase</fullName>
        <shortName evidence="3">PSP</shortName>
        <ecNumber evidence="3">3.1.3.3</ecNumber>
    </recommendedName>
</protein>
<dbReference type="InterPro" id="IPR036412">
    <property type="entry name" value="HAD-like_sf"/>
</dbReference>
<evidence type="ECO:0000313" key="5">
    <source>
        <dbReference type="Proteomes" id="UP001589776"/>
    </source>
</evidence>
<dbReference type="SUPFAM" id="SSF56784">
    <property type="entry name" value="HAD-like"/>
    <property type="match status" value="1"/>
</dbReference>
<comment type="similarity">
    <text evidence="3">Belongs to the HAD-like hydrolase superfamily.</text>
</comment>
<comment type="catalytic activity">
    <reaction evidence="3">
        <text>O-phospho-L-serine + H2O = L-serine + phosphate</text>
        <dbReference type="Rhea" id="RHEA:21208"/>
        <dbReference type="ChEBI" id="CHEBI:15377"/>
        <dbReference type="ChEBI" id="CHEBI:33384"/>
        <dbReference type="ChEBI" id="CHEBI:43474"/>
        <dbReference type="ChEBI" id="CHEBI:57524"/>
        <dbReference type="EC" id="3.1.3.3"/>
    </reaction>
</comment>
<dbReference type="InterPro" id="IPR051400">
    <property type="entry name" value="HAD-like_hydrolase"/>
</dbReference>
<dbReference type="SFLD" id="SFLDG01129">
    <property type="entry name" value="C1.5:_HAD__Beta-PGM__Phosphata"/>
    <property type="match status" value="1"/>
</dbReference>